<comment type="caution">
    <text evidence="2">The sequence shown here is derived from an EMBL/GenBank/DDBJ whole genome shotgun (WGS) entry which is preliminary data.</text>
</comment>
<dbReference type="OrthoDB" id="6255088at2"/>
<name>A0A431W1B6_9GAMM</name>
<feature type="chain" id="PRO_5019193171" evidence="1">
    <location>
        <begin position="22"/>
        <end position="274"/>
    </location>
</feature>
<dbReference type="Proteomes" id="UP000282060">
    <property type="component" value="Unassembled WGS sequence"/>
</dbReference>
<gene>
    <name evidence="2" type="ORF">EKG39_17375</name>
</gene>
<reference evidence="2 3" key="1">
    <citation type="submission" date="2018-12" db="EMBL/GenBank/DDBJ databases">
        <authorList>
            <person name="Yu L."/>
        </authorList>
    </citation>
    <scope>NUCLEOTIDE SEQUENCE [LARGE SCALE GENOMIC DNA]</scope>
    <source>
        <strain evidence="2 3">HAW-EB5</strain>
    </source>
</reference>
<evidence type="ECO:0000256" key="1">
    <source>
        <dbReference type="SAM" id="SignalP"/>
    </source>
</evidence>
<dbReference type="AlphaFoldDB" id="A0A431W1B6"/>
<dbReference type="EMBL" id="RXNV01000010">
    <property type="protein sequence ID" value="RTR29284.1"/>
    <property type="molecule type" value="Genomic_DNA"/>
</dbReference>
<dbReference type="RefSeq" id="WP_126507256.1">
    <property type="nucleotide sequence ID" value="NZ_RXNV01000010.1"/>
</dbReference>
<sequence>MRNNLLLIGLVNLCLSSSAYALSPGEFTSLEYHVNTGVGKTLPYAAKAQTSSFKQAFDFIKFDDELSQKLVTYIDTPDRAFKAESIQIRVREHITKPRKSKITVKLRAKDPQGFGEVSNYKKAEVDYTEGKAAYSVSYDIPYSPGDIDVKKLDMELVFNLLKKNKVVWDMLGPIYESNKQQFIQTVVMRTNEWEGTLKDDRFSNLEIDFQLWTPYYRKPRVTFTEFSFKGHVSDKAKLEEAYQFLYQKVQEVGFSSGHQGSKTKATFKMTEGFK</sequence>
<protein>
    <submittedName>
        <fullName evidence="2">Uncharacterized protein</fullName>
    </submittedName>
</protein>
<feature type="signal peptide" evidence="1">
    <location>
        <begin position="1"/>
        <end position="21"/>
    </location>
</feature>
<proteinExistence type="predicted"/>
<keyword evidence="3" id="KW-1185">Reference proteome</keyword>
<keyword evidence="1" id="KW-0732">Signal</keyword>
<accession>A0A431W1B6</accession>
<evidence type="ECO:0000313" key="2">
    <source>
        <dbReference type="EMBL" id="RTR29284.1"/>
    </source>
</evidence>
<evidence type="ECO:0000313" key="3">
    <source>
        <dbReference type="Proteomes" id="UP000282060"/>
    </source>
</evidence>
<organism evidence="2 3">
    <name type="scientific">Shewanella atlantica</name>
    <dbReference type="NCBI Taxonomy" id="271099"/>
    <lineage>
        <taxon>Bacteria</taxon>
        <taxon>Pseudomonadati</taxon>
        <taxon>Pseudomonadota</taxon>
        <taxon>Gammaproteobacteria</taxon>
        <taxon>Alteromonadales</taxon>
        <taxon>Shewanellaceae</taxon>
        <taxon>Shewanella</taxon>
    </lineage>
</organism>